<reference evidence="4" key="1">
    <citation type="journal article" date="2023" name="PLoS Negl. Trop. Dis.">
        <title>A genome sequence for Biomphalaria pfeifferi, the major vector snail for the human-infecting parasite Schistosoma mansoni.</title>
        <authorList>
            <person name="Bu L."/>
            <person name="Lu L."/>
            <person name="Laidemitt M.R."/>
            <person name="Zhang S.M."/>
            <person name="Mutuku M."/>
            <person name="Mkoji G."/>
            <person name="Steinauer M."/>
            <person name="Loker E.S."/>
        </authorList>
    </citation>
    <scope>NUCLEOTIDE SEQUENCE</scope>
    <source>
        <strain evidence="4">KasaAsao</strain>
    </source>
</reference>
<evidence type="ECO:0000313" key="4">
    <source>
        <dbReference type="EMBL" id="KAK0046233.1"/>
    </source>
</evidence>
<evidence type="ECO:0000256" key="1">
    <source>
        <dbReference type="ARBA" id="ARBA00022536"/>
    </source>
</evidence>
<gene>
    <name evidence="4" type="ORF">Bpfe_024287</name>
</gene>
<dbReference type="Proteomes" id="UP001233172">
    <property type="component" value="Unassembled WGS sequence"/>
</dbReference>
<evidence type="ECO:0000256" key="2">
    <source>
        <dbReference type="SAM" id="Phobius"/>
    </source>
</evidence>
<feature type="transmembrane region" description="Helical" evidence="2">
    <location>
        <begin position="477"/>
        <end position="499"/>
    </location>
</feature>
<keyword evidence="1" id="KW-0245">EGF-like domain</keyword>
<evidence type="ECO:0000313" key="5">
    <source>
        <dbReference type="Proteomes" id="UP001233172"/>
    </source>
</evidence>
<proteinExistence type="predicted"/>
<sequence>VVCHKVLGEVCPALEIFGLTQTCEDGWFGPECRYKCHCQHSCNHDGKCPDKCDLGWFGYKCQYRTTEYKAVADNGDLTFTLNDDDDATCINIKTEALVLHLLYSIPIPWIRMFTLKPVAKKYIKHIILEGEAIRQLCSLWIISGQNVAIKQNVYYSNVNTNLFDTQLQHYPQATDGLYDCNISDTGIAGTNWVLVLNPSFFTKTYYFFVNDTFGGYRNTTIKSYNNSGQMTDTFNFVNLTSSTSYGFGHESLEPTTAIAFSMTSSTTNNIVTFLLCEVETFTECREGTWGVQCQNKCNENCPDSCRFDDGLCSNGCFGYSDPPRCTNECEPGTWGLNCTKRCNHQCFNSSCDKITGVCDKVCYGFSNPPHCTTGCNFGKWGFNCNEICPKECFNLSCDGISGMCTQGCLGYSDPPKCISACTAGLYGINCASKCSDQCLNQTCDAITGHCIHCREGFQGLFCEQVIKKSDGFSEQTIISIAASLATAALIALVIFLIALKATGKLCFERKENMHSLPEPSVIPECEVPYDYIEKPDDEIYNKIDEIEIQIYSNAYALPVMYSQDGLDNYLNTNENRNESQYEKPISPF</sequence>
<dbReference type="InterPro" id="IPR000742">
    <property type="entry name" value="EGF"/>
</dbReference>
<evidence type="ECO:0000259" key="3">
    <source>
        <dbReference type="SMART" id="SM00181"/>
    </source>
</evidence>
<dbReference type="EMBL" id="JASAOG010000168">
    <property type="protein sequence ID" value="KAK0046233.1"/>
    <property type="molecule type" value="Genomic_DNA"/>
</dbReference>
<protein>
    <submittedName>
        <fullName evidence="4">Multiple epidermal growth factor-like domains protein 6</fullName>
    </submittedName>
</protein>
<keyword evidence="2" id="KW-1133">Transmembrane helix</keyword>
<feature type="non-terminal residue" evidence="4">
    <location>
        <position position="1"/>
    </location>
</feature>
<keyword evidence="2" id="KW-0812">Transmembrane</keyword>
<dbReference type="GO" id="GO:0005044">
    <property type="term" value="F:scavenger receptor activity"/>
    <property type="evidence" value="ECO:0007669"/>
    <property type="project" value="InterPro"/>
</dbReference>
<name>A0AAD8F0J9_BIOPF</name>
<organism evidence="4 5">
    <name type="scientific">Biomphalaria pfeifferi</name>
    <name type="common">Bloodfluke planorb</name>
    <name type="synonym">Freshwater snail</name>
    <dbReference type="NCBI Taxonomy" id="112525"/>
    <lineage>
        <taxon>Eukaryota</taxon>
        <taxon>Metazoa</taxon>
        <taxon>Spiralia</taxon>
        <taxon>Lophotrochozoa</taxon>
        <taxon>Mollusca</taxon>
        <taxon>Gastropoda</taxon>
        <taxon>Heterobranchia</taxon>
        <taxon>Euthyneura</taxon>
        <taxon>Panpulmonata</taxon>
        <taxon>Hygrophila</taxon>
        <taxon>Lymnaeoidea</taxon>
        <taxon>Planorbidae</taxon>
        <taxon>Biomphalaria</taxon>
    </lineage>
</organism>
<feature type="domain" description="EGF-like" evidence="3">
    <location>
        <begin position="31"/>
        <end position="62"/>
    </location>
</feature>
<keyword evidence="2" id="KW-0472">Membrane</keyword>
<dbReference type="PANTHER" id="PTHR24043:SF8">
    <property type="entry name" value="EGF-LIKE DOMAIN-CONTAINING PROTEIN"/>
    <property type="match status" value="1"/>
</dbReference>
<dbReference type="InterPro" id="IPR042635">
    <property type="entry name" value="MEGF10/SREC1/2-like"/>
</dbReference>
<dbReference type="Gene3D" id="2.170.300.10">
    <property type="entry name" value="Tie2 ligand-binding domain superfamily"/>
    <property type="match status" value="1"/>
</dbReference>
<feature type="domain" description="EGF-like" evidence="3">
    <location>
        <begin position="304"/>
        <end position="339"/>
    </location>
</feature>
<comment type="caution">
    <text evidence="4">The sequence shown here is derived from an EMBL/GenBank/DDBJ whole genome shotgun (WGS) entry which is preliminary data.</text>
</comment>
<keyword evidence="5" id="KW-1185">Reference proteome</keyword>
<accession>A0AAD8F0J9</accession>
<dbReference type="AlphaFoldDB" id="A0AAD8F0J9"/>
<reference evidence="4" key="2">
    <citation type="submission" date="2023-04" db="EMBL/GenBank/DDBJ databases">
        <authorList>
            <person name="Bu L."/>
            <person name="Lu L."/>
            <person name="Laidemitt M.R."/>
            <person name="Zhang S.M."/>
            <person name="Mutuku M."/>
            <person name="Mkoji G."/>
            <person name="Steinauer M."/>
            <person name="Loker E.S."/>
        </authorList>
    </citation>
    <scope>NUCLEOTIDE SEQUENCE</scope>
    <source>
        <strain evidence="4">KasaAsao</strain>
        <tissue evidence="4">Whole Snail</tissue>
    </source>
</reference>
<feature type="domain" description="EGF-like" evidence="3">
    <location>
        <begin position="433"/>
        <end position="463"/>
    </location>
</feature>
<dbReference type="PANTHER" id="PTHR24043">
    <property type="entry name" value="SCAVENGER RECEPTOR CLASS F"/>
    <property type="match status" value="1"/>
</dbReference>
<dbReference type="SMART" id="SM00181">
    <property type="entry name" value="EGF"/>
    <property type="match status" value="4"/>
</dbReference>
<feature type="domain" description="EGF-like" evidence="3">
    <location>
        <begin position="396"/>
        <end position="431"/>
    </location>
</feature>